<reference evidence="1" key="3">
    <citation type="submission" date="2015-04" db="UniProtKB">
        <authorList>
            <consortium name="EnsemblPlants"/>
        </authorList>
    </citation>
    <scope>IDENTIFICATION</scope>
</reference>
<sequence length="118" mass="12413">MGQNTAHSPLLCNNPETNSFPFRRLLALRRSPLAAAQEDLHALPFAWSTALDRVRRKPDFSSSSPLCSAGKCSAFVSICRGSSASGLRPADGGRGWIFPNSGGVAGLRGKCGPVVMGL</sequence>
<organism evidence="1 2">
    <name type="scientific">Leersia perrieri</name>
    <dbReference type="NCBI Taxonomy" id="77586"/>
    <lineage>
        <taxon>Eukaryota</taxon>
        <taxon>Viridiplantae</taxon>
        <taxon>Streptophyta</taxon>
        <taxon>Embryophyta</taxon>
        <taxon>Tracheophyta</taxon>
        <taxon>Spermatophyta</taxon>
        <taxon>Magnoliopsida</taxon>
        <taxon>Liliopsida</taxon>
        <taxon>Poales</taxon>
        <taxon>Poaceae</taxon>
        <taxon>BOP clade</taxon>
        <taxon>Oryzoideae</taxon>
        <taxon>Oryzeae</taxon>
        <taxon>Oryzinae</taxon>
        <taxon>Leersia</taxon>
    </lineage>
</organism>
<proteinExistence type="predicted"/>
<protein>
    <submittedName>
        <fullName evidence="1">Uncharacterized protein</fullName>
    </submittedName>
</protein>
<dbReference type="Proteomes" id="UP000032180">
    <property type="component" value="Chromosome 12"/>
</dbReference>
<reference evidence="2" key="2">
    <citation type="submission" date="2013-12" db="EMBL/GenBank/DDBJ databases">
        <authorList>
            <person name="Yu Y."/>
            <person name="Lee S."/>
            <person name="de Baynast K."/>
            <person name="Wissotski M."/>
            <person name="Liu L."/>
            <person name="Talag J."/>
            <person name="Goicoechea J."/>
            <person name="Angelova A."/>
            <person name="Jetty R."/>
            <person name="Kudrna D."/>
            <person name="Golser W."/>
            <person name="Rivera L."/>
            <person name="Zhang J."/>
            <person name="Wing R."/>
        </authorList>
    </citation>
    <scope>NUCLEOTIDE SEQUENCE</scope>
</reference>
<dbReference type="AlphaFoldDB" id="A0A0D9XZ65"/>
<dbReference type="EnsemblPlants" id="LPERR12G09550.1">
    <property type="protein sequence ID" value="LPERR12G09550.1"/>
    <property type="gene ID" value="LPERR12G09550"/>
</dbReference>
<reference evidence="1 2" key="1">
    <citation type="submission" date="2012-08" db="EMBL/GenBank/DDBJ databases">
        <title>Oryza genome evolution.</title>
        <authorList>
            <person name="Wing R.A."/>
        </authorList>
    </citation>
    <scope>NUCLEOTIDE SEQUENCE</scope>
</reference>
<name>A0A0D9XZ65_9ORYZ</name>
<evidence type="ECO:0000313" key="2">
    <source>
        <dbReference type="Proteomes" id="UP000032180"/>
    </source>
</evidence>
<keyword evidence="2" id="KW-1185">Reference proteome</keyword>
<evidence type="ECO:0000313" key="1">
    <source>
        <dbReference type="EnsemblPlants" id="LPERR12G09550.1"/>
    </source>
</evidence>
<dbReference type="HOGENOM" id="CLU_2076499_0_0_1"/>
<accession>A0A0D9XZ65</accession>
<dbReference type="Gramene" id="LPERR12G09550.1">
    <property type="protein sequence ID" value="LPERR12G09550.1"/>
    <property type="gene ID" value="LPERR12G09550"/>
</dbReference>